<accession>A0A1I0U859</accession>
<dbReference type="RefSeq" id="WP_090988020.1">
    <property type="nucleotide sequence ID" value="NZ_FOJM01000025.1"/>
</dbReference>
<reference evidence="3" key="1">
    <citation type="submission" date="2016-10" db="EMBL/GenBank/DDBJ databases">
        <authorList>
            <person name="Varghese N."/>
            <person name="Submissions S."/>
        </authorList>
    </citation>
    <scope>NUCLEOTIDE SEQUENCE [LARGE SCALE GENOMIC DNA]</scope>
    <source>
        <strain evidence="3">DSM 18130</strain>
    </source>
</reference>
<dbReference type="Pfam" id="PF18950">
    <property type="entry name" value="DUF5694"/>
    <property type="match status" value="1"/>
</dbReference>
<feature type="chain" id="PRO_5011440807" description="TraB/GumN family protein" evidence="1">
    <location>
        <begin position="26"/>
        <end position="288"/>
    </location>
</feature>
<evidence type="ECO:0000313" key="3">
    <source>
        <dbReference type="Proteomes" id="UP000198836"/>
    </source>
</evidence>
<organism evidence="2 3">
    <name type="scientific">Pedobacter suwonensis</name>
    <dbReference type="NCBI Taxonomy" id="332999"/>
    <lineage>
        <taxon>Bacteria</taxon>
        <taxon>Pseudomonadati</taxon>
        <taxon>Bacteroidota</taxon>
        <taxon>Sphingobacteriia</taxon>
        <taxon>Sphingobacteriales</taxon>
        <taxon>Sphingobacteriaceae</taxon>
        <taxon>Pedobacter</taxon>
    </lineage>
</organism>
<evidence type="ECO:0008006" key="4">
    <source>
        <dbReference type="Google" id="ProtNLM"/>
    </source>
</evidence>
<dbReference type="STRING" id="332999.SAMN04488511_12549"/>
<sequence>MKKTIFSRLAALIIPSLIGISSVFAQHNQNLSSTKSYFPQQSAKVLFVGTFHFHYPGLDAHVTANDDQVDVLSASRQKELTDLVNYIKKFRPTKIAIEAFPEWKATQKLKAYKNGAYRAERDERYQLGMRLATELKLDTIYSIDDNSMVSALSKIDPEYFKALFKDYDYKSEDPYSKMYEHWYKAEDSLRANTSLLVYFKLTNSKRYQQLMHGAYLVGDFKLDDKRGADALAINWYSRNLRIFRNLQEITESPKDRILVIFGNGHGAILRQLLESSPEYEFIEFDSLK</sequence>
<dbReference type="EMBL" id="FOJM01000025">
    <property type="protein sequence ID" value="SFA60194.1"/>
    <property type="molecule type" value="Genomic_DNA"/>
</dbReference>
<dbReference type="Proteomes" id="UP000198836">
    <property type="component" value="Unassembled WGS sequence"/>
</dbReference>
<protein>
    <recommendedName>
        <fullName evidence="4">TraB/GumN family protein</fullName>
    </recommendedName>
</protein>
<dbReference type="OrthoDB" id="661563at2"/>
<dbReference type="InterPro" id="IPR043749">
    <property type="entry name" value="DUF5694"/>
</dbReference>
<keyword evidence="3" id="KW-1185">Reference proteome</keyword>
<feature type="signal peptide" evidence="1">
    <location>
        <begin position="1"/>
        <end position="25"/>
    </location>
</feature>
<proteinExistence type="predicted"/>
<gene>
    <name evidence="2" type="ORF">SAMN04488511_12549</name>
</gene>
<keyword evidence="1" id="KW-0732">Signal</keyword>
<evidence type="ECO:0000256" key="1">
    <source>
        <dbReference type="SAM" id="SignalP"/>
    </source>
</evidence>
<name>A0A1I0U859_9SPHI</name>
<dbReference type="AlphaFoldDB" id="A0A1I0U859"/>
<evidence type="ECO:0000313" key="2">
    <source>
        <dbReference type="EMBL" id="SFA60194.1"/>
    </source>
</evidence>